<dbReference type="AlphaFoldDB" id="A0A8S1UZC5"/>
<dbReference type="OrthoDB" id="307517at2759"/>
<reference evidence="2" key="1">
    <citation type="submission" date="2021-01" db="EMBL/GenBank/DDBJ databases">
        <authorList>
            <consortium name="Genoscope - CEA"/>
            <person name="William W."/>
        </authorList>
    </citation>
    <scope>NUCLEOTIDE SEQUENCE</scope>
</reference>
<evidence type="ECO:0000313" key="2">
    <source>
        <dbReference type="EMBL" id="CAD8167846.1"/>
    </source>
</evidence>
<dbReference type="Proteomes" id="UP000689195">
    <property type="component" value="Unassembled WGS sequence"/>
</dbReference>
<dbReference type="PANTHER" id="PTHR19920">
    <property type="entry name" value="WD40 PROTEIN CIAO1"/>
    <property type="match status" value="1"/>
</dbReference>
<dbReference type="PROSITE" id="PS50294">
    <property type="entry name" value="WD_REPEATS_REGION"/>
    <property type="match status" value="2"/>
</dbReference>
<protein>
    <recommendedName>
        <fullName evidence="4">WD40-repeat-containing domain</fullName>
    </recommendedName>
</protein>
<keyword evidence="3" id="KW-1185">Reference proteome</keyword>
<accession>A0A8S1UZC5</accession>
<comment type="caution">
    <text evidence="2">The sequence shown here is derived from an EMBL/GenBank/DDBJ whole genome shotgun (WGS) entry which is preliminary data.</text>
</comment>
<evidence type="ECO:0000256" key="1">
    <source>
        <dbReference type="PROSITE-ProRule" id="PRU00221"/>
    </source>
</evidence>
<proteinExistence type="predicted"/>
<evidence type="ECO:0000313" key="3">
    <source>
        <dbReference type="Proteomes" id="UP000689195"/>
    </source>
</evidence>
<dbReference type="InterPro" id="IPR001680">
    <property type="entry name" value="WD40_rpt"/>
</dbReference>
<dbReference type="GO" id="GO:0016226">
    <property type="term" value="P:iron-sulfur cluster assembly"/>
    <property type="evidence" value="ECO:0007669"/>
    <property type="project" value="TreeGrafter"/>
</dbReference>
<feature type="repeat" description="WD" evidence="1">
    <location>
        <begin position="276"/>
        <end position="317"/>
    </location>
</feature>
<organism evidence="2 3">
    <name type="scientific">Paramecium pentaurelia</name>
    <dbReference type="NCBI Taxonomy" id="43138"/>
    <lineage>
        <taxon>Eukaryota</taxon>
        <taxon>Sar</taxon>
        <taxon>Alveolata</taxon>
        <taxon>Ciliophora</taxon>
        <taxon>Intramacronucleata</taxon>
        <taxon>Oligohymenophorea</taxon>
        <taxon>Peniculida</taxon>
        <taxon>Parameciidae</taxon>
        <taxon>Paramecium</taxon>
    </lineage>
</organism>
<dbReference type="SMART" id="SM00320">
    <property type="entry name" value="WD40"/>
    <property type="match status" value="4"/>
</dbReference>
<feature type="repeat" description="WD" evidence="1">
    <location>
        <begin position="231"/>
        <end position="263"/>
    </location>
</feature>
<keyword evidence="1" id="KW-0853">WD repeat</keyword>
<name>A0A8S1UZC5_9CILI</name>
<dbReference type="GO" id="GO:0097361">
    <property type="term" value="C:cytosolic [4Fe-4S] assembly targeting complex"/>
    <property type="evidence" value="ECO:0007669"/>
    <property type="project" value="TreeGrafter"/>
</dbReference>
<sequence length="503" mass="59511">MQKAKMIENEKDFECQHKHDQPILLVVLDPKLDKKQRCQNYRILKNNIDQNMNNLQNITQKTVQQLSICIENIQELKTQLMKLFDSMINIAQDWTQNLLAQCQQFNEYSLYDELDSFIKNQNINYTSNITLINNINKSWKTKLSNNLNQYIQHKDKLNFKQIKEKFINIDCSSLSKNSEIKLNLIDQSFKQNVDCYAIVFDSTGSIMVSTENNDIKVWNFLNGTIKLIKTLQGHTEWVQCLVYSNKQNFFISGAQDNTIRCWKQLDQTNWSSSQPYEQHKNFVRCITLNSNEDLLFSGSGDKSIKVWKVDFNKNILTYMYSLDKHDNSVMALSLNQSETQLISCAQNKNQIIIWERRVQDKFEFKHFVTQSIQEEGLKIKFIKDNQFIWITGGKQIDKLYIFELKEGVFQENQEKTIQLITNNQKPDEYHFPIIYNKERNLIVVRHKTYIYIIIEMNNGKFKIVDQLNCDTIQIYGTITNNGQYLVYWDKKSQAYSTYELLNK</sequence>
<dbReference type="EMBL" id="CAJJDO010000048">
    <property type="protein sequence ID" value="CAD8167846.1"/>
    <property type="molecule type" value="Genomic_DNA"/>
</dbReference>
<dbReference type="PANTHER" id="PTHR19920:SF0">
    <property type="entry name" value="CYTOSOLIC IRON-SULFUR PROTEIN ASSEMBLY PROTEIN CIAO1-RELATED"/>
    <property type="match status" value="1"/>
</dbReference>
<gene>
    <name evidence="2" type="ORF">PPENT_87.1.T0480032</name>
</gene>
<evidence type="ECO:0008006" key="4">
    <source>
        <dbReference type="Google" id="ProtNLM"/>
    </source>
</evidence>
<dbReference type="Pfam" id="PF00400">
    <property type="entry name" value="WD40"/>
    <property type="match status" value="2"/>
</dbReference>
<dbReference type="PROSITE" id="PS50082">
    <property type="entry name" value="WD_REPEATS_2"/>
    <property type="match status" value="2"/>
</dbReference>